<evidence type="ECO:0000256" key="9">
    <source>
        <dbReference type="ARBA" id="ARBA00023225"/>
    </source>
</evidence>
<keyword evidence="6" id="KW-0963">Cytoplasm</keyword>
<dbReference type="EMBL" id="JAGJRS010000008">
    <property type="protein sequence ID" value="MBP1473381.1"/>
    <property type="molecule type" value="Genomic_DNA"/>
</dbReference>
<accession>A0ABS4DK00</accession>
<gene>
    <name evidence="12" type="ORF">J7I44_03670</name>
</gene>
<evidence type="ECO:0000259" key="11">
    <source>
        <dbReference type="Pfam" id="PF02108"/>
    </source>
</evidence>
<evidence type="ECO:0000256" key="8">
    <source>
        <dbReference type="ARBA" id="ARBA00022927"/>
    </source>
</evidence>
<comment type="similarity">
    <text evidence="3">Belongs to the FliH family.</text>
</comment>
<evidence type="ECO:0000256" key="2">
    <source>
        <dbReference type="ARBA" id="ARBA00004496"/>
    </source>
</evidence>
<evidence type="ECO:0000256" key="3">
    <source>
        <dbReference type="ARBA" id="ARBA00006602"/>
    </source>
</evidence>
<dbReference type="Proteomes" id="UP000823790">
    <property type="component" value="Unassembled WGS sequence"/>
</dbReference>
<dbReference type="InterPro" id="IPR051472">
    <property type="entry name" value="T3SS_Stator/FliH"/>
</dbReference>
<evidence type="ECO:0000256" key="5">
    <source>
        <dbReference type="ARBA" id="ARBA00022448"/>
    </source>
</evidence>
<organism evidence="12 13">
    <name type="scientific">Frateuria flava</name>
    <dbReference type="NCBI Taxonomy" id="2821489"/>
    <lineage>
        <taxon>Bacteria</taxon>
        <taxon>Pseudomonadati</taxon>
        <taxon>Pseudomonadota</taxon>
        <taxon>Gammaproteobacteria</taxon>
        <taxon>Lysobacterales</taxon>
        <taxon>Rhodanobacteraceae</taxon>
        <taxon>Frateuria</taxon>
    </lineage>
</organism>
<reference evidence="12 13" key="1">
    <citation type="submission" date="2021-04" db="EMBL/GenBank/DDBJ databases">
        <authorList>
            <person name="Huq M.A."/>
        </authorList>
    </citation>
    <scope>NUCLEOTIDE SEQUENCE [LARGE SCALE GENOMIC DNA]</scope>
    <source>
        <strain evidence="12 13">MAH-13</strain>
    </source>
</reference>
<evidence type="ECO:0000313" key="13">
    <source>
        <dbReference type="Proteomes" id="UP000823790"/>
    </source>
</evidence>
<comment type="caution">
    <text evidence="12">The sequence shown here is derived from an EMBL/GenBank/DDBJ whole genome shotgun (WGS) entry which is preliminary data.</text>
</comment>
<keyword evidence="7" id="KW-1005">Bacterial flagellum biogenesis</keyword>
<comment type="subcellular location">
    <subcellularLocation>
        <location evidence="2">Cytoplasm</location>
    </subcellularLocation>
</comment>
<dbReference type="RefSeq" id="WP_209615931.1">
    <property type="nucleotide sequence ID" value="NZ_JAGJRS010000008.1"/>
</dbReference>
<keyword evidence="9" id="KW-1006">Bacterial flagellum protein export</keyword>
<evidence type="ECO:0000256" key="10">
    <source>
        <dbReference type="SAM" id="MobiDB-lite"/>
    </source>
</evidence>
<sequence length="204" mass="21858">MSAVLTREAGAGYQRWEPPQVGAAAAPAPAEAPNHPTVSDLEALERQAREEGHAAGLAQGLAEARAQGREQLARLASICEQAARPLEALDADVEQELAQLAMLVARRVIVQELAARPELIAQAVRQAAAALPAATRELRVRLHPDDLALMRELDAAETHWQLVADPALKRGDCLLENERSRLDARVETRLAVMVDAVLGDEAGA</sequence>
<dbReference type="InterPro" id="IPR018035">
    <property type="entry name" value="Flagellar_FliH/T3SS_HrpE"/>
</dbReference>
<dbReference type="Pfam" id="PF02108">
    <property type="entry name" value="FliH"/>
    <property type="match status" value="1"/>
</dbReference>
<keyword evidence="13" id="KW-1185">Reference proteome</keyword>
<keyword evidence="5" id="KW-0813">Transport</keyword>
<dbReference type="PANTHER" id="PTHR34982:SF1">
    <property type="entry name" value="FLAGELLAR ASSEMBLY PROTEIN FLIH"/>
    <property type="match status" value="1"/>
</dbReference>
<dbReference type="PRINTS" id="PR01003">
    <property type="entry name" value="FLGFLIH"/>
</dbReference>
<evidence type="ECO:0000256" key="6">
    <source>
        <dbReference type="ARBA" id="ARBA00022490"/>
    </source>
</evidence>
<keyword evidence="8" id="KW-0653">Protein transport</keyword>
<dbReference type="PANTHER" id="PTHR34982">
    <property type="entry name" value="YOP PROTEINS TRANSLOCATION PROTEIN L"/>
    <property type="match status" value="1"/>
</dbReference>
<evidence type="ECO:0000256" key="4">
    <source>
        <dbReference type="ARBA" id="ARBA00016507"/>
    </source>
</evidence>
<feature type="compositionally biased region" description="Low complexity" evidence="10">
    <location>
        <begin position="23"/>
        <end position="33"/>
    </location>
</feature>
<evidence type="ECO:0000256" key="1">
    <source>
        <dbReference type="ARBA" id="ARBA00003041"/>
    </source>
</evidence>
<feature type="region of interest" description="Disordered" evidence="10">
    <location>
        <begin position="1"/>
        <end position="36"/>
    </location>
</feature>
<protein>
    <recommendedName>
        <fullName evidence="4">Flagellar assembly protein FliH</fullName>
    </recommendedName>
</protein>
<dbReference type="InterPro" id="IPR000563">
    <property type="entry name" value="Flag_FliH"/>
</dbReference>
<feature type="domain" description="Flagellar assembly protein FliH/Type III secretion system HrpE" evidence="11">
    <location>
        <begin position="70"/>
        <end position="191"/>
    </location>
</feature>
<comment type="function">
    <text evidence="1">Needed for flagellar regrowth and assembly.</text>
</comment>
<proteinExistence type="inferred from homology"/>
<evidence type="ECO:0000256" key="7">
    <source>
        <dbReference type="ARBA" id="ARBA00022795"/>
    </source>
</evidence>
<name>A0ABS4DK00_9GAMM</name>
<evidence type="ECO:0000313" key="12">
    <source>
        <dbReference type="EMBL" id="MBP1473381.1"/>
    </source>
</evidence>